<dbReference type="Proteomes" id="UP000027778">
    <property type="component" value="Unassembled WGS sequence"/>
</dbReference>
<dbReference type="OrthoDB" id="2360594at2"/>
<dbReference type="EMBL" id="JOTM01000026">
    <property type="protein sequence ID" value="KEK22717.1"/>
    <property type="molecule type" value="Genomic_DNA"/>
</dbReference>
<sequence length="172" mass="20767">MERVVQVPDEFQCIPFFEGNTDKIIYSLDQSFEDIIKSTYFLYDIEKQYKPWHEIDKSIPIVFNVWKSKKDTIATLFRNRKRKEARDPMIHFAAHLLSILYWLNEQAIPSLKDVKKNIERLEIQPVNFMERYSYIMGQPNHYHSYIQLTELYVEIEKLYAKKIIIKKKSPSR</sequence>
<accession>A0A073K8B7</accession>
<dbReference type="AlphaFoldDB" id="A0A073K8B7"/>
<dbReference type="Pfam" id="PF21747">
    <property type="entry name" value="YpoC"/>
    <property type="match status" value="1"/>
</dbReference>
<name>A0A073K8B7_9BACI</name>
<dbReference type="eggNOG" id="ENOG5033AMM">
    <property type="taxonomic scope" value="Bacteria"/>
</dbReference>
<protein>
    <submittedName>
        <fullName evidence="2">GTPase</fullName>
    </submittedName>
</protein>
<dbReference type="InterPro" id="IPR048427">
    <property type="entry name" value="YpoC"/>
</dbReference>
<evidence type="ECO:0000259" key="1">
    <source>
        <dbReference type="Pfam" id="PF21747"/>
    </source>
</evidence>
<keyword evidence="3" id="KW-1185">Reference proteome</keyword>
<gene>
    <name evidence="2" type="ORF">BAGA_16510</name>
</gene>
<reference evidence="2 3" key="1">
    <citation type="submission" date="2014-06" db="EMBL/GenBank/DDBJ databases">
        <title>Draft genome sequence of Bacillus gaemokensis JCM 15801 (MCCC 1A00707).</title>
        <authorList>
            <person name="Lai Q."/>
            <person name="Liu Y."/>
            <person name="Shao Z."/>
        </authorList>
    </citation>
    <scope>NUCLEOTIDE SEQUENCE [LARGE SCALE GENOMIC DNA]</scope>
    <source>
        <strain evidence="2 3">JCM 15801</strain>
    </source>
</reference>
<organism evidence="2 3">
    <name type="scientific">Bacillus gaemokensis</name>
    <dbReference type="NCBI Taxonomy" id="574375"/>
    <lineage>
        <taxon>Bacteria</taxon>
        <taxon>Bacillati</taxon>
        <taxon>Bacillota</taxon>
        <taxon>Bacilli</taxon>
        <taxon>Bacillales</taxon>
        <taxon>Bacillaceae</taxon>
        <taxon>Bacillus</taxon>
        <taxon>Bacillus cereus group</taxon>
    </lineage>
</organism>
<evidence type="ECO:0000313" key="3">
    <source>
        <dbReference type="Proteomes" id="UP000027778"/>
    </source>
</evidence>
<feature type="domain" description="YpoC-like" evidence="1">
    <location>
        <begin position="57"/>
        <end position="167"/>
    </location>
</feature>
<dbReference type="RefSeq" id="WP_033676905.1">
    <property type="nucleotide sequence ID" value="NZ_JOTM01000026.1"/>
</dbReference>
<dbReference type="STRING" id="574375.AZF08_24020"/>
<comment type="caution">
    <text evidence="2">The sequence shown here is derived from an EMBL/GenBank/DDBJ whole genome shotgun (WGS) entry which is preliminary data.</text>
</comment>
<proteinExistence type="predicted"/>
<evidence type="ECO:0000313" key="2">
    <source>
        <dbReference type="EMBL" id="KEK22717.1"/>
    </source>
</evidence>